<dbReference type="PROSITE" id="PS00237">
    <property type="entry name" value="G_PROTEIN_RECEP_F1_1"/>
    <property type="match status" value="1"/>
</dbReference>
<keyword evidence="12" id="KW-0325">Glycoprotein</keyword>
<evidence type="ECO:0000256" key="3">
    <source>
        <dbReference type="ARBA" id="ARBA00022692"/>
    </source>
</evidence>
<keyword evidence="13 19" id="KW-0807">Transducer</keyword>
<feature type="transmembrane region" description="Helical" evidence="20">
    <location>
        <begin position="140"/>
        <end position="157"/>
    </location>
</feature>
<feature type="transmembrane region" description="Helical" evidence="20">
    <location>
        <begin position="376"/>
        <end position="401"/>
    </location>
</feature>
<evidence type="ECO:0000256" key="1">
    <source>
        <dbReference type="ARBA" id="ARBA00004651"/>
    </source>
</evidence>
<sequence>MDSPRIPPALFTVLLFVSLQTLGCAKQDCSRPTGRSFNVNKCNGTAVLEESAKEHLEGPSSSLLIPSLYLVVIFIGLPANMLALWVLIAKTKKMPSTSFLINLSVADLLLILVLPFKIFYHFSGNDWVFGEILCRLMTTFFYGNMYCSILCLMFISIDRYIALVHPFSAKTLRSKKMASYLCVGVWFLVIGAMLPLGLTQQSYSFKEPNITTCHDALPKDEQANFFFPYFASLFAVGFVAPFCLIVFCNCAVLRALIMSEKRYVHAAKITALVLLVFVVCFAPSNIILILHYSEFQMVQKHSDLYLPYMISLALSTFNSCIDPFIYYYISEDFRAKAGSTTLGCAKQDCCGPTFLSLTPQSHLEETEFEPAHEPKILIVIVVAVVPTVVIVAIILGMYFVFRKKQRWSSPLGLDIKCSDVSTVYAPFDAKLNGQARPYGNGNLIDDGITLSGKGVCVKLFYVKPFNYRGNVKKGDKIGNLLPMQKVYSGITSHIHVQMCDKSDPTPYL</sequence>
<keyword evidence="7 19" id="KW-0297">G-protein coupled receptor</keyword>
<keyword evidence="4" id="KW-0356">Hemostasis</keyword>
<keyword evidence="2" id="KW-1003">Cell membrane</keyword>
<evidence type="ECO:0000256" key="10">
    <source>
        <dbReference type="ARBA" id="ARBA00023157"/>
    </source>
</evidence>
<gene>
    <name evidence="23" type="ORF">EOD39_14612</name>
</gene>
<evidence type="ECO:0000256" key="12">
    <source>
        <dbReference type="ARBA" id="ARBA00023180"/>
    </source>
</evidence>
<dbReference type="AlphaFoldDB" id="A0A662YNX3"/>
<comment type="subcellular location">
    <subcellularLocation>
        <location evidence="1">Cell membrane</location>
        <topology evidence="1">Multi-pass membrane protein</topology>
    </subcellularLocation>
</comment>
<dbReference type="EMBL" id="SCEB01001161">
    <property type="protein sequence ID" value="RXM97288.1"/>
    <property type="molecule type" value="Genomic_DNA"/>
</dbReference>
<reference evidence="23 24" key="1">
    <citation type="submission" date="2019-01" db="EMBL/GenBank/DDBJ databases">
        <title>Draft Genome and Complete Hox-Cluster Characterization of the Sterlet Sturgeon (Acipenser ruthenus).</title>
        <authorList>
            <person name="Wei Q."/>
        </authorList>
    </citation>
    <scope>NUCLEOTIDE SEQUENCE [LARGE SCALE GENOMIC DNA]</scope>
    <source>
        <strain evidence="23">WHYD16114868_AA</strain>
        <tissue evidence="23">Blood</tissue>
    </source>
</reference>
<keyword evidence="11 19" id="KW-0675">Receptor</keyword>
<dbReference type="InterPro" id="IPR003912">
    <property type="entry name" value="Protea_act_rcpt"/>
</dbReference>
<dbReference type="Pfam" id="PF00001">
    <property type="entry name" value="7tm_1"/>
    <property type="match status" value="1"/>
</dbReference>
<keyword evidence="9 20" id="KW-0472">Membrane</keyword>
<feature type="transmembrane region" description="Helical" evidence="20">
    <location>
        <begin position="178"/>
        <end position="198"/>
    </location>
</feature>
<dbReference type="PRINTS" id="PR00237">
    <property type="entry name" value="GPCRRHODOPSN"/>
</dbReference>
<comment type="caution">
    <text evidence="23">The sequence shown here is derived from an EMBL/GenBank/DDBJ whole genome shotgun (WGS) entry which is preliminary data.</text>
</comment>
<evidence type="ECO:0000313" key="24">
    <source>
        <dbReference type="Proteomes" id="UP000289886"/>
    </source>
</evidence>
<proteinExistence type="inferred from homology"/>
<dbReference type="PRINTS" id="PR01428">
    <property type="entry name" value="PROTEASEAR"/>
</dbReference>
<feature type="domain" description="G-protein coupled receptors family 1 profile" evidence="22">
    <location>
        <begin position="79"/>
        <end position="326"/>
    </location>
</feature>
<name>A0A662YNX3_ACIRT</name>
<evidence type="ECO:0000313" key="23">
    <source>
        <dbReference type="EMBL" id="RXM97288.1"/>
    </source>
</evidence>
<keyword evidence="24" id="KW-1185">Reference proteome</keyword>
<comment type="similarity">
    <text evidence="19">Belongs to the G-protein coupled receptor 1 family.</text>
</comment>
<feature type="chain" id="PRO_5024969920" description="Proteinase-activated receptor 4" evidence="21">
    <location>
        <begin position="26"/>
        <end position="508"/>
    </location>
</feature>
<evidence type="ECO:0000256" key="7">
    <source>
        <dbReference type="ARBA" id="ARBA00023040"/>
    </source>
</evidence>
<keyword evidence="5 21" id="KW-0732">Signal</keyword>
<feature type="transmembrane region" description="Helical" evidence="20">
    <location>
        <begin position="305"/>
        <end position="329"/>
    </location>
</feature>
<dbReference type="InterPro" id="IPR017452">
    <property type="entry name" value="GPCR_Rhodpsn_7TM"/>
</dbReference>
<evidence type="ECO:0000259" key="22">
    <source>
        <dbReference type="PROSITE" id="PS50262"/>
    </source>
</evidence>
<accession>A0A662YNX3</accession>
<evidence type="ECO:0000256" key="15">
    <source>
        <dbReference type="ARBA" id="ARBA00073808"/>
    </source>
</evidence>
<feature type="transmembrane region" description="Helical" evidence="20">
    <location>
        <begin position="99"/>
        <end position="120"/>
    </location>
</feature>
<dbReference type="FunFam" id="1.20.1070.10:FF:000230">
    <property type="entry name" value="F2R-like thrombin or trypsin receptor 3"/>
    <property type="match status" value="1"/>
</dbReference>
<evidence type="ECO:0000256" key="2">
    <source>
        <dbReference type="ARBA" id="ARBA00022475"/>
    </source>
</evidence>
<dbReference type="Proteomes" id="UP000289886">
    <property type="component" value="Unassembled WGS sequence"/>
</dbReference>
<dbReference type="PANTHER" id="PTHR24232">
    <property type="entry name" value="G-PROTEIN COUPLED RECEPTOR"/>
    <property type="match status" value="1"/>
</dbReference>
<protein>
    <recommendedName>
        <fullName evidence="15">Proteinase-activated receptor 4</fullName>
    </recommendedName>
    <alternativeName>
        <fullName evidence="17">Coagulation factor II receptor-like 3</fullName>
    </alternativeName>
    <alternativeName>
        <fullName evidence="16">Thrombin receptor-like 3</fullName>
    </alternativeName>
</protein>
<evidence type="ECO:0000256" key="5">
    <source>
        <dbReference type="ARBA" id="ARBA00022729"/>
    </source>
</evidence>
<feature type="transmembrane region" description="Helical" evidence="20">
    <location>
        <begin position="269"/>
        <end position="293"/>
    </location>
</feature>
<evidence type="ECO:0000256" key="13">
    <source>
        <dbReference type="ARBA" id="ARBA00023224"/>
    </source>
</evidence>
<dbReference type="InterPro" id="IPR011055">
    <property type="entry name" value="Dup_hybrid_motif"/>
</dbReference>
<feature type="disulfide bond" evidence="18">
    <location>
        <begin position="134"/>
        <end position="213"/>
    </location>
</feature>
<evidence type="ECO:0000256" key="20">
    <source>
        <dbReference type="SAM" id="Phobius"/>
    </source>
</evidence>
<evidence type="ECO:0000256" key="4">
    <source>
        <dbReference type="ARBA" id="ARBA00022696"/>
    </source>
</evidence>
<dbReference type="GO" id="GO:0005886">
    <property type="term" value="C:plasma membrane"/>
    <property type="evidence" value="ECO:0007669"/>
    <property type="project" value="UniProtKB-SubCell"/>
</dbReference>
<evidence type="ECO:0000256" key="21">
    <source>
        <dbReference type="SAM" id="SignalP"/>
    </source>
</evidence>
<dbReference type="Gene3D" id="1.20.1070.10">
    <property type="entry name" value="Rhodopsin 7-helix transmembrane proteins"/>
    <property type="match status" value="1"/>
</dbReference>
<dbReference type="GO" id="GO:0035025">
    <property type="term" value="P:positive regulation of Rho protein signal transduction"/>
    <property type="evidence" value="ECO:0007669"/>
    <property type="project" value="TreeGrafter"/>
</dbReference>
<organism evidence="23 24">
    <name type="scientific">Acipenser ruthenus</name>
    <name type="common">Sterlet sturgeon</name>
    <dbReference type="NCBI Taxonomy" id="7906"/>
    <lineage>
        <taxon>Eukaryota</taxon>
        <taxon>Metazoa</taxon>
        <taxon>Chordata</taxon>
        <taxon>Craniata</taxon>
        <taxon>Vertebrata</taxon>
        <taxon>Euteleostomi</taxon>
        <taxon>Actinopterygii</taxon>
        <taxon>Chondrostei</taxon>
        <taxon>Acipenseriformes</taxon>
        <taxon>Acipenseridae</taxon>
        <taxon>Acipenser</taxon>
    </lineage>
</organism>
<dbReference type="GO" id="GO:0030168">
    <property type="term" value="P:platelet activation"/>
    <property type="evidence" value="ECO:0007669"/>
    <property type="project" value="UniProtKB-ARBA"/>
</dbReference>
<keyword evidence="3 19" id="KW-0812">Transmembrane</keyword>
<dbReference type="PRINTS" id="PR01430">
    <property type="entry name" value="PROTEASEAR4"/>
</dbReference>
<keyword evidence="10 18" id="KW-1015">Disulfide bond</keyword>
<dbReference type="SUPFAM" id="SSF81321">
    <property type="entry name" value="Family A G protein-coupled receptor-like"/>
    <property type="match status" value="1"/>
</dbReference>
<evidence type="ECO:0000256" key="8">
    <source>
        <dbReference type="ARBA" id="ARBA00023084"/>
    </source>
</evidence>
<dbReference type="InterPro" id="IPR000276">
    <property type="entry name" value="GPCR_Rhodpsn"/>
</dbReference>
<evidence type="ECO:0000256" key="17">
    <source>
        <dbReference type="ARBA" id="ARBA00082892"/>
    </source>
</evidence>
<keyword evidence="8" id="KW-0094">Blood coagulation</keyword>
<comment type="function">
    <text evidence="14">Receptor for activated thrombin or trypsin coupled to G proteins that stimulate phosphoinositide hydrolysis. May play a role in platelets activation.</text>
</comment>
<evidence type="ECO:0000256" key="14">
    <source>
        <dbReference type="ARBA" id="ARBA00053164"/>
    </source>
</evidence>
<keyword evidence="6 20" id="KW-1133">Transmembrane helix</keyword>
<evidence type="ECO:0000256" key="11">
    <source>
        <dbReference type="ARBA" id="ARBA00023170"/>
    </source>
</evidence>
<dbReference type="GO" id="GO:0007200">
    <property type="term" value="P:phospholipase C-activating G protein-coupled receptor signaling pathway"/>
    <property type="evidence" value="ECO:0007669"/>
    <property type="project" value="TreeGrafter"/>
</dbReference>
<evidence type="ECO:0000256" key="19">
    <source>
        <dbReference type="RuleBase" id="RU000688"/>
    </source>
</evidence>
<evidence type="ECO:0000256" key="9">
    <source>
        <dbReference type="ARBA" id="ARBA00023136"/>
    </source>
</evidence>
<dbReference type="PANTHER" id="PTHR24232:SF22">
    <property type="entry name" value="PROTEINASE-ACTIVATED RECEPTOR 4"/>
    <property type="match status" value="1"/>
</dbReference>
<dbReference type="CDD" id="cd15372">
    <property type="entry name" value="7tmA_PAR4"/>
    <property type="match status" value="1"/>
</dbReference>
<dbReference type="GO" id="GO:0015057">
    <property type="term" value="F:thrombin-activated receptor activity"/>
    <property type="evidence" value="ECO:0007669"/>
    <property type="project" value="InterPro"/>
</dbReference>
<dbReference type="InterPro" id="IPR003944">
    <property type="entry name" value="Prot_act_rcpt_4"/>
</dbReference>
<dbReference type="PROSITE" id="PS50262">
    <property type="entry name" value="G_PROTEIN_RECEP_F1_2"/>
    <property type="match status" value="1"/>
</dbReference>
<dbReference type="Gene3D" id="2.70.70.10">
    <property type="entry name" value="Glucose Permease (Domain IIA)"/>
    <property type="match status" value="1"/>
</dbReference>
<evidence type="ECO:0000256" key="6">
    <source>
        <dbReference type="ARBA" id="ARBA00022989"/>
    </source>
</evidence>
<feature type="transmembrane region" description="Helical" evidence="20">
    <location>
        <begin position="63"/>
        <end position="87"/>
    </location>
</feature>
<evidence type="ECO:0000256" key="16">
    <source>
        <dbReference type="ARBA" id="ARBA00080351"/>
    </source>
</evidence>
<feature type="signal peptide" evidence="21">
    <location>
        <begin position="1"/>
        <end position="25"/>
    </location>
</feature>
<evidence type="ECO:0000256" key="18">
    <source>
        <dbReference type="PIRSR" id="PIRSR603912-52"/>
    </source>
</evidence>
<feature type="transmembrane region" description="Helical" evidence="20">
    <location>
        <begin position="229"/>
        <end position="257"/>
    </location>
</feature>